<proteinExistence type="predicted"/>
<reference evidence="1" key="1">
    <citation type="submission" date="2022-07" db="EMBL/GenBank/DDBJ databases">
        <title>Genome Sequence of Lecanicillium saksenae.</title>
        <authorList>
            <person name="Buettner E."/>
        </authorList>
    </citation>
    <scope>NUCLEOTIDE SEQUENCE</scope>
    <source>
        <strain evidence="1">VT-O1</strain>
    </source>
</reference>
<keyword evidence="2" id="KW-1185">Reference proteome</keyword>
<gene>
    <name evidence="1" type="ORF">NLG97_g3270</name>
</gene>
<evidence type="ECO:0000313" key="2">
    <source>
        <dbReference type="Proteomes" id="UP001148737"/>
    </source>
</evidence>
<comment type="caution">
    <text evidence="1">The sequence shown here is derived from an EMBL/GenBank/DDBJ whole genome shotgun (WGS) entry which is preliminary data.</text>
</comment>
<dbReference type="EMBL" id="JANAKD010000262">
    <property type="protein sequence ID" value="KAJ3495607.1"/>
    <property type="molecule type" value="Genomic_DNA"/>
</dbReference>
<protein>
    <submittedName>
        <fullName evidence="1">Uncharacterized protein</fullName>
    </submittedName>
</protein>
<evidence type="ECO:0000313" key="1">
    <source>
        <dbReference type="EMBL" id="KAJ3495607.1"/>
    </source>
</evidence>
<sequence length="260" mass="29032">MDHKSELEKIHLECEAQLLAYAREQIKRVFEGKYSEDDMSPVTASTTEPPAPPGSASDPSPTPEPERIARSTRSAALSPEDASGAVYNAVPTTIQTQSLDDNAVQSEEEPASSTAPLALQCPLHLDRQSARSRDETVPTHIRIIDKFLELYHTYACTMTKEQQQSCADVLHTGEWRPCEQAESRNAVSSHRMVRTMLKKNTGGTTYYCFELTIGRLFALVAQYRPIQLLRIFKAYQVKGGLKLAACLPDYKKFHAIESKE</sequence>
<accession>A0ACC1R1W7</accession>
<organism evidence="1 2">
    <name type="scientific">Lecanicillium saksenae</name>
    <dbReference type="NCBI Taxonomy" id="468837"/>
    <lineage>
        <taxon>Eukaryota</taxon>
        <taxon>Fungi</taxon>
        <taxon>Dikarya</taxon>
        <taxon>Ascomycota</taxon>
        <taxon>Pezizomycotina</taxon>
        <taxon>Sordariomycetes</taxon>
        <taxon>Hypocreomycetidae</taxon>
        <taxon>Hypocreales</taxon>
        <taxon>Cordycipitaceae</taxon>
        <taxon>Lecanicillium</taxon>
    </lineage>
</organism>
<dbReference type="Proteomes" id="UP001148737">
    <property type="component" value="Unassembled WGS sequence"/>
</dbReference>
<name>A0ACC1R1W7_9HYPO</name>